<protein>
    <submittedName>
        <fullName evidence="2">GIY-YIG nuclease family protein</fullName>
    </submittedName>
</protein>
<organism evidence="2 3">
    <name type="scientific">Mucilaginibacter corticis</name>
    <dbReference type="NCBI Taxonomy" id="2597670"/>
    <lineage>
        <taxon>Bacteria</taxon>
        <taxon>Pseudomonadati</taxon>
        <taxon>Bacteroidota</taxon>
        <taxon>Sphingobacteriia</taxon>
        <taxon>Sphingobacteriales</taxon>
        <taxon>Sphingobacteriaceae</taxon>
        <taxon>Mucilaginibacter</taxon>
    </lineage>
</organism>
<name>A0A556MX50_9SPHI</name>
<dbReference type="EMBL" id="VLPK01000001">
    <property type="protein sequence ID" value="TSJ44388.1"/>
    <property type="molecule type" value="Genomic_DNA"/>
</dbReference>
<evidence type="ECO:0000313" key="3">
    <source>
        <dbReference type="Proteomes" id="UP000318733"/>
    </source>
</evidence>
<dbReference type="InterPro" id="IPR000305">
    <property type="entry name" value="GIY-YIG_endonuc"/>
</dbReference>
<dbReference type="PROSITE" id="PS50164">
    <property type="entry name" value="GIY_YIG"/>
    <property type="match status" value="1"/>
</dbReference>
<dbReference type="RefSeq" id="WP_144247949.1">
    <property type="nucleotide sequence ID" value="NZ_VLPK01000001.1"/>
</dbReference>
<dbReference type="Pfam" id="PF01541">
    <property type="entry name" value="GIY-YIG"/>
    <property type="match status" value="1"/>
</dbReference>
<proteinExistence type="predicted"/>
<dbReference type="OrthoDB" id="677560at2"/>
<dbReference type="SUPFAM" id="SSF82771">
    <property type="entry name" value="GIY-YIG endonuclease"/>
    <property type="match status" value="1"/>
</dbReference>
<sequence length="96" mass="11479">MLFYTYIIYSASTKKFYVGQTDNLILRLEQHNLYTFIKSSTKYGIPWDVYLVIECCNRKQAVNIESHLKKMKSTKYYQSLKMYPEIAEKLKEKYPG</sequence>
<accession>A0A556MX50</accession>
<evidence type="ECO:0000259" key="1">
    <source>
        <dbReference type="PROSITE" id="PS50164"/>
    </source>
</evidence>
<dbReference type="Proteomes" id="UP000318733">
    <property type="component" value="Unassembled WGS sequence"/>
</dbReference>
<comment type="caution">
    <text evidence="2">The sequence shown here is derived from an EMBL/GenBank/DDBJ whole genome shotgun (WGS) entry which is preliminary data.</text>
</comment>
<gene>
    <name evidence="2" type="ORF">FO440_09470</name>
</gene>
<dbReference type="AlphaFoldDB" id="A0A556MX50"/>
<feature type="domain" description="GIY-YIG" evidence="1">
    <location>
        <begin position="1"/>
        <end position="78"/>
    </location>
</feature>
<dbReference type="InterPro" id="IPR035901">
    <property type="entry name" value="GIY-YIG_endonuc_sf"/>
</dbReference>
<evidence type="ECO:0000313" key="2">
    <source>
        <dbReference type="EMBL" id="TSJ44388.1"/>
    </source>
</evidence>
<keyword evidence="3" id="KW-1185">Reference proteome</keyword>
<reference evidence="2 3" key="1">
    <citation type="submission" date="2019-07" db="EMBL/GenBank/DDBJ databases">
        <authorList>
            <person name="Huq M.A."/>
        </authorList>
    </citation>
    <scope>NUCLEOTIDE SEQUENCE [LARGE SCALE GENOMIC DNA]</scope>
    <source>
        <strain evidence="2 3">MAH-19</strain>
    </source>
</reference>
<dbReference type="Gene3D" id="3.40.1440.10">
    <property type="entry name" value="GIY-YIG endonuclease"/>
    <property type="match status" value="1"/>
</dbReference>